<dbReference type="EMBL" id="PFMA01000023">
    <property type="protein sequence ID" value="PIY93596.1"/>
    <property type="molecule type" value="Genomic_DNA"/>
</dbReference>
<dbReference type="GO" id="GO:0016740">
    <property type="term" value="F:transferase activity"/>
    <property type="evidence" value="ECO:0007669"/>
    <property type="project" value="UniProtKB-KW"/>
</dbReference>
<reference evidence="2" key="1">
    <citation type="submission" date="2017-09" db="EMBL/GenBank/DDBJ databases">
        <title>Depth-based differentiation of microbial function through sediment-hosted aquifers and enrichment of novel symbionts in the deep terrestrial subsurface.</title>
        <authorList>
            <person name="Probst A.J."/>
            <person name="Ladd B."/>
            <person name="Jarett J.K."/>
            <person name="Geller-Mcgrath D.E."/>
            <person name="Sieber C.M.K."/>
            <person name="Emerson J.B."/>
            <person name="Anantharaman K."/>
            <person name="Thomas B.C."/>
            <person name="Malmstrom R."/>
            <person name="Stieglmeier M."/>
            <person name="Klingl A."/>
            <person name="Woyke T."/>
            <person name="Ryan C.M."/>
            <person name="Banfield J.F."/>
        </authorList>
    </citation>
    <scope>NUCLEOTIDE SEQUENCE [LARGE SCALE GENOMIC DNA]</scope>
</reference>
<keyword evidence="1" id="KW-0808">Transferase</keyword>
<organism evidence="1 2">
    <name type="scientific">Candidatus Magasanikbacteria bacterium CG_4_10_14_0_8_um_filter_32_14</name>
    <dbReference type="NCBI Taxonomy" id="1974640"/>
    <lineage>
        <taxon>Bacteria</taxon>
        <taxon>Candidatus Magasanikiibacteriota</taxon>
    </lineage>
</organism>
<dbReference type="InterPro" id="IPR029044">
    <property type="entry name" value="Nucleotide-diphossugar_trans"/>
</dbReference>
<sequence>MDVFGLLKNNMSMYKVPILLLLFNRIETAQKVFSKVRLVKPERLFIAVDGPREGVADDVYNCQSVRDIVNQIDWPCEVKTLFQEKNKGLLYGPAEAITWFFSYVEEGVILEDDCVPSDSFFKFCEILLEKYRFDERVMHIGGSNFNQGRRFGDSSYYFSKFNLLWGWASWRRAWKYYDTEMKNFPEFKRTHMIDGVWFDKKRGRSFNKIFEKIYNKKVMVWDYIWTYTVWSQNGLSALPNVNLISNIGSGPFATNTKDESDLMFQDVSEISEYSHPSFVLSNNLVDEFIYNRIFKTNIFKIVKNRLYKLLKR</sequence>
<protein>
    <submittedName>
        <fullName evidence="1">Nucleotide-diphospho-sugar transferase</fullName>
    </submittedName>
</protein>
<dbReference type="Proteomes" id="UP000229449">
    <property type="component" value="Unassembled WGS sequence"/>
</dbReference>
<dbReference type="AlphaFoldDB" id="A0A2M7RB87"/>
<proteinExistence type="predicted"/>
<evidence type="ECO:0000313" key="2">
    <source>
        <dbReference type="Proteomes" id="UP000229449"/>
    </source>
</evidence>
<gene>
    <name evidence="1" type="ORF">COY69_00845</name>
</gene>
<comment type="caution">
    <text evidence="1">The sequence shown here is derived from an EMBL/GenBank/DDBJ whole genome shotgun (WGS) entry which is preliminary data.</text>
</comment>
<dbReference type="Gene3D" id="3.90.550.10">
    <property type="entry name" value="Spore Coat Polysaccharide Biosynthesis Protein SpsA, Chain A"/>
    <property type="match status" value="1"/>
</dbReference>
<dbReference type="SUPFAM" id="SSF53448">
    <property type="entry name" value="Nucleotide-diphospho-sugar transferases"/>
    <property type="match status" value="1"/>
</dbReference>
<evidence type="ECO:0000313" key="1">
    <source>
        <dbReference type="EMBL" id="PIY93596.1"/>
    </source>
</evidence>
<name>A0A2M7RB87_9BACT</name>
<accession>A0A2M7RB87</accession>